<protein>
    <recommendedName>
        <fullName evidence="3">LysR substrate binding domain-containing protein</fullName>
    </recommendedName>
</protein>
<reference evidence="1 2" key="1">
    <citation type="submission" date="2020-01" db="EMBL/GenBank/DDBJ databases">
        <title>Kibdelosporangium persica a novel Actinomycetes from a hot desert in Iran.</title>
        <authorList>
            <person name="Safaei N."/>
            <person name="Zaburannyi N."/>
            <person name="Mueller R."/>
            <person name="Wink J."/>
        </authorList>
    </citation>
    <scope>NUCLEOTIDE SEQUENCE [LARGE SCALE GENOMIC DNA]</scope>
    <source>
        <strain evidence="1 2">4NS15</strain>
    </source>
</reference>
<accession>A0ABX2FJV1</accession>
<dbReference type="SUPFAM" id="SSF51126">
    <property type="entry name" value="Pectin lyase-like"/>
    <property type="match status" value="1"/>
</dbReference>
<dbReference type="InterPro" id="IPR012334">
    <property type="entry name" value="Pectin_lyas_fold"/>
</dbReference>
<evidence type="ECO:0000313" key="1">
    <source>
        <dbReference type="EMBL" id="NRN71071.1"/>
    </source>
</evidence>
<organism evidence="1 2">
    <name type="scientific">Kibdelosporangium persicum</name>
    <dbReference type="NCBI Taxonomy" id="2698649"/>
    <lineage>
        <taxon>Bacteria</taxon>
        <taxon>Bacillati</taxon>
        <taxon>Actinomycetota</taxon>
        <taxon>Actinomycetes</taxon>
        <taxon>Pseudonocardiales</taxon>
        <taxon>Pseudonocardiaceae</taxon>
        <taxon>Kibdelosporangium</taxon>
    </lineage>
</organism>
<sequence length="216" mass="22565">MALAPAGVDAVLDCAGSGSLPDLVDIAGSAERVVTVADLNSALAGDRIVLADGEYGIGRLRDRHGTEAAPIVVVAANRGQAVISGGQLEVLARRTWRSRGSGATDISAEPLVGCTGMGADWTSFWRLEPRPDNDPAPLGPIVAETYDDKLEAIVEGTAVAVIPAHDRRFTLRPELVTVPLHGIEPCQVVVATRAADTNPLVPEFVRFAESLLVGNS</sequence>
<keyword evidence="2" id="KW-1185">Reference proteome</keyword>
<name>A0ABX2FJV1_9PSEU</name>
<dbReference type="EMBL" id="JAAATY010000050">
    <property type="protein sequence ID" value="NRN71071.1"/>
    <property type="molecule type" value="Genomic_DNA"/>
</dbReference>
<evidence type="ECO:0008006" key="3">
    <source>
        <dbReference type="Google" id="ProtNLM"/>
    </source>
</evidence>
<dbReference type="Gene3D" id="2.160.20.10">
    <property type="entry name" value="Single-stranded right-handed beta-helix, Pectin lyase-like"/>
    <property type="match status" value="1"/>
</dbReference>
<dbReference type="Proteomes" id="UP000763557">
    <property type="component" value="Unassembled WGS sequence"/>
</dbReference>
<proteinExistence type="predicted"/>
<dbReference type="InterPro" id="IPR011050">
    <property type="entry name" value="Pectin_lyase_fold/virulence"/>
</dbReference>
<comment type="caution">
    <text evidence="1">The sequence shown here is derived from an EMBL/GenBank/DDBJ whole genome shotgun (WGS) entry which is preliminary data.</text>
</comment>
<gene>
    <name evidence="1" type="ORF">GC106_83460</name>
</gene>
<evidence type="ECO:0000313" key="2">
    <source>
        <dbReference type="Proteomes" id="UP000763557"/>
    </source>
</evidence>